<dbReference type="Pfam" id="PF13847">
    <property type="entry name" value="Methyltransf_31"/>
    <property type="match status" value="1"/>
</dbReference>
<keyword evidence="1 6" id="KW-0489">Methyltransferase</keyword>
<gene>
    <name evidence="6" type="ORF">ENT37_13305</name>
</gene>
<dbReference type="PANTHER" id="PTHR13610">
    <property type="entry name" value="METHYLTRANSFERASE DOMAIN-CONTAINING PROTEIN"/>
    <property type="match status" value="1"/>
</dbReference>
<dbReference type="SUPFAM" id="SSF53335">
    <property type="entry name" value="S-adenosyl-L-methionine-dependent methyltransferases"/>
    <property type="match status" value="1"/>
</dbReference>
<keyword evidence="3" id="KW-0949">S-adenosyl-L-methionine</keyword>
<feature type="chain" id="PRO_5027624223" evidence="4">
    <location>
        <begin position="36"/>
        <end position="199"/>
    </location>
</feature>
<accession>A0A7C4PMP6</accession>
<reference evidence="6" key="1">
    <citation type="journal article" date="2020" name="mSystems">
        <title>Genome- and Community-Level Interaction Insights into Carbon Utilization and Element Cycling Functions of Hydrothermarchaeota in Hydrothermal Sediment.</title>
        <authorList>
            <person name="Zhou Z."/>
            <person name="Liu Y."/>
            <person name="Xu W."/>
            <person name="Pan J."/>
            <person name="Luo Z.H."/>
            <person name="Li M."/>
        </authorList>
    </citation>
    <scope>NUCLEOTIDE SEQUENCE [LARGE SCALE GENOMIC DNA]</scope>
    <source>
        <strain evidence="6">SpSt-573</strain>
    </source>
</reference>
<dbReference type="Gene3D" id="3.40.50.150">
    <property type="entry name" value="Vaccinia Virus protein VP39"/>
    <property type="match status" value="1"/>
</dbReference>
<keyword evidence="4" id="KW-0732">Signal</keyword>
<keyword evidence="2 6" id="KW-0808">Transferase</keyword>
<proteinExistence type="predicted"/>
<evidence type="ECO:0000313" key="6">
    <source>
        <dbReference type="EMBL" id="HGS22826.1"/>
    </source>
</evidence>
<comment type="caution">
    <text evidence="6">The sequence shown here is derived from an EMBL/GenBank/DDBJ whole genome shotgun (WGS) entry which is preliminary data.</text>
</comment>
<dbReference type="InterPro" id="IPR025714">
    <property type="entry name" value="Methyltranfer_dom"/>
</dbReference>
<dbReference type="PANTHER" id="PTHR13610:SF11">
    <property type="entry name" value="METHYLTRANSFERASE DOMAIN-CONTAINING PROTEIN"/>
    <property type="match status" value="1"/>
</dbReference>
<evidence type="ECO:0000256" key="2">
    <source>
        <dbReference type="ARBA" id="ARBA00022679"/>
    </source>
</evidence>
<dbReference type="AlphaFoldDB" id="A0A7C4PMP6"/>
<evidence type="ECO:0000259" key="5">
    <source>
        <dbReference type="Pfam" id="PF13847"/>
    </source>
</evidence>
<evidence type="ECO:0000256" key="4">
    <source>
        <dbReference type="SAM" id="SignalP"/>
    </source>
</evidence>
<protein>
    <submittedName>
        <fullName evidence="6">Class I SAM-dependent methyltransferase</fullName>
    </submittedName>
</protein>
<dbReference type="CDD" id="cd02440">
    <property type="entry name" value="AdoMet_MTases"/>
    <property type="match status" value="1"/>
</dbReference>
<organism evidence="6">
    <name type="scientific">Anaerolinea thermolimosa</name>
    <dbReference type="NCBI Taxonomy" id="229919"/>
    <lineage>
        <taxon>Bacteria</taxon>
        <taxon>Bacillati</taxon>
        <taxon>Chloroflexota</taxon>
        <taxon>Anaerolineae</taxon>
        <taxon>Anaerolineales</taxon>
        <taxon>Anaerolineaceae</taxon>
        <taxon>Anaerolinea</taxon>
    </lineage>
</organism>
<feature type="signal peptide" evidence="4">
    <location>
        <begin position="1"/>
        <end position="35"/>
    </location>
</feature>
<evidence type="ECO:0000256" key="1">
    <source>
        <dbReference type="ARBA" id="ARBA00022603"/>
    </source>
</evidence>
<dbReference type="InterPro" id="IPR026170">
    <property type="entry name" value="FAM173A/B"/>
</dbReference>
<dbReference type="GO" id="GO:0016279">
    <property type="term" value="F:protein-lysine N-methyltransferase activity"/>
    <property type="evidence" value="ECO:0007669"/>
    <property type="project" value="InterPro"/>
</dbReference>
<dbReference type="GO" id="GO:0032259">
    <property type="term" value="P:methylation"/>
    <property type="evidence" value="ECO:0007669"/>
    <property type="project" value="UniProtKB-KW"/>
</dbReference>
<dbReference type="EMBL" id="DSYK01000661">
    <property type="protein sequence ID" value="HGS22826.1"/>
    <property type="molecule type" value="Genomic_DNA"/>
</dbReference>
<name>A0A7C4PMP6_9CHLR</name>
<sequence length="199" mass="21971">MSMKTIRATSAPFRRAAALGLVLGWLLLAAAPARAQWDDGPGEVPYVPTPNDVVEAMLKLAEVKPGDTVIDLGCGDGRIVVTAAKVYGAKGIGVDINPVRIQEAEENARQANVANRVRFIEKNLFDADVREASVVTLYLLPDVNLRLRPKLLKELKPGTRIVSHSFDMGDWKPDKKVKVDGRDLYLWIVTEKARQQFPE</sequence>
<evidence type="ECO:0000256" key="3">
    <source>
        <dbReference type="ARBA" id="ARBA00022691"/>
    </source>
</evidence>
<dbReference type="InterPro" id="IPR029063">
    <property type="entry name" value="SAM-dependent_MTases_sf"/>
</dbReference>
<feature type="domain" description="Methyltransferase" evidence="5">
    <location>
        <begin position="64"/>
        <end position="177"/>
    </location>
</feature>